<evidence type="ECO:0000256" key="1">
    <source>
        <dbReference type="SAM" id="MobiDB-lite"/>
    </source>
</evidence>
<evidence type="ECO:0000313" key="2">
    <source>
        <dbReference type="EMBL" id="PMD41950.1"/>
    </source>
</evidence>
<feature type="region of interest" description="Disordered" evidence="1">
    <location>
        <begin position="200"/>
        <end position="231"/>
    </location>
</feature>
<protein>
    <submittedName>
        <fullName evidence="2">Uncharacterized protein</fullName>
    </submittedName>
</protein>
<dbReference type="STRING" id="1149755.A0A2J6RTV1"/>
<dbReference type="Proteomes" id="UP000235786">
    <property type="component" value="Unassembled WGS sequence"/>
</dbReference>
<dbReference type="AlphaFoldDB" id="A0A2J6RTV1"/>
<sequence>MSRKKSSSFSFTKFFDAVIPNMFDDVSVRTTARLAPHRRDMLYAHQLASQNFYTLDERSFAVAGVVDSERMSKRACNALQKNGVIREDGRLDTTQIGPKFIHQMSFLDVYRQKELVNLLFWWQEECQRYAKLVDEDMELSELIKAAEQHVAEDTDDVARKEALDQVRFAREWVRMKVRQGPSQRRAHIEANSVDAMEAARRTAGTPLVSQPSGTARVNDEPPPSYGVVGGR</sequence>
<keyword evidence="3" id="KW-1185">Reference proteome</keyword>
<proteinExistence type="predicted"/>
<organism evidence="2 3">
    <name type="scientific">Hyaloscypha variabilis (strain UAMH 11265 / GT02V1 / F)</name>
    <name type="common">Meliniomyces variabilis</name>
    <dbReference type="NCBI Taxonomy" id="1149755"/>
    <lineage>
        <taxon>Eukaryota</taxon>
        <taxon>Fungi</taxon>
        <taxon>Dikarya</taxon>
        <taxon>Ascomycota</taxon>
        <taxon>Pezizomycotina</taxon>
        <taxon>Leotiomycetes</taxon>
        <taxon>Helotiales</taxon>
        <taxon>Hyaloscyphaceae</taxon>
        <taxon>Hyaloscypha</taxon>
        <taxon>Hyaloscypha variabilis</taxon>
    </lineage>
</organism>
<reference evidence="2 3" key="1">
    <citation type="submission" date="2016-04" db="EMBL/GenBank/DDBJ databases">
        <title>A degradative enzymes factory behind the ericoid mycorrhizal symbiosis.</title>
        <authorList>
            <consortium name="DOE Joint Genome Institute"/>
            <person name="Martino E."/>
            <person name="Morin E."/>
            <person name="Grelet G."/>
            <person name="Kuo A."/>
            <person name="Kohler A."/>
            <person name="Daghino S."/>
            <person name="Barry K."/>
            <person name="Choi C."/>
            <person name="Cichocki N."/>
            <person name="Clum A."/>
            <person name="Copeland A."/>
            <person name="Hainaut M."/>
            <person name="Haridas S."/>
            <person name="Labutti K."/>
            <person name="Lindquist E."/>
            <person name="Lipzen A."/>
            <person name="Khouja H.-R."/>
            <person name="Murat C."/>
            <person name="Ohm R."/>
            <person name="Olson A."/>
            <person name="Spatafora J."/>
            <person name="Veneault-Fourrey C."/>
            <person name="Henrissat B."/>
            <person name="Grigoriev I."/>
            <person name="Martin F."/>
            <person name="Perotto S."/>
        </authorList>
    </citation>
    <scope>NUCLEOTIDE SEQUENCE [LARGE SCALE GENOMIC DNA]</scope>
    <source>
        <strain evidence="2 3">F</strain>
    </source>
</reference>
<gene>
    <name evidence="2" type="ORF">L207DRAFT_582370</name>
</gene>
<evidence type="ECO:0000313" key="3">
    <source>
        <dbReference type="Proteomes" id="UP000235786"/>
    </source>
</evidence>
<accession>A0A2J6RTV1</accession>
<dbReference type="OrthoDB" id="5244524at2759"/>
<dbReference type="EMBL" id="KZ613944">
    <property type="protein sequence ID" value="PMD41950.1"/>
    <property type="molecule type" value="Genomic_DNA"/>
</dbReference>
<name>A0A2J6RTV1_HYAVF</name>